<sequence length="141" mass="16676">MEVMMLTIKQFSECGCQRRQLRDHSEDWNALELEFWHVRYNSFFFYAYSMGMIGMNAFITCWQIADNIILAHEILHSMSNGSRKMQEMALGVIDTQMYGFLGEVDRMDSNNSAWRSDKKNCSIKRPPTRRPPFFIFVCHLQ</sequence>
<dbReference type="Proteomes" id="UP001417504">
    <property type="component" value="Unassembled WGS sequence"/>
</dbReference>
<reference evidence="2 3" key="1">
    <citation type="submission" date="2024-01" db="EMBL/GenBank/DDBJ databases">
        <title>Genome assemblies of Stephania.</title>
        <authorList>
            <person name="Yang L."/>
        </authorList>
    </citation>
    <scope>NUCLEOTIDE SEQUENCE [LARGE SCALE GENOMIC DNA]</scope>
    <source>
        <strain evidence="2">QJT</strain>
        <tissue evidence="2">Leaf</tissue>
    </source>
</reference>
<organism evidence="2 3">
    <name type="scientific">Stephania japonica</name>
    <dbReference type="NCBI Taxonomy" id="461633"/>
    <lineage>
        <taxon>Eukaryota</taxon>
        <taxon>Viridiplantae</taxon>
        <taxon>Streptophyta</taxon>
        <taxon>Embryophyta</taxon>
        <taxon>Tracheophyta</taxon>
        <taxon>Spermatophyta</taxon>
        <taxon>Magnoliopsida</taxon>
        <taxon>Ranunculales</taxon>
        <taxon>Menispermaceae</taxon>
        <taxon>Menispermoideae</taxon>
        <taxon>Cissampelideae</taxon>
        <taxon>Stephania</taxon>
    </lineage>
</organism>
<keyword evidence="3" id="KW-1185">Reference proteome</keyword>
<dbReference type="AlphaFoldDB" id="A0AAP0F3B1"/>
<evidence type="ECO:0000256" key="1">
    <source>
        <dbReference type="SAM" id="Phobius"/>
    </source>
</evidence>
<dbReference type="EMBL" id="JBBNAE010000008">
    <property type="protein sequence ID" value="KAK9103145.1"/>
    <property type="molecule type" value="Genomic_DNA"/>
</dbReference>
<evidence type="ECO:0000313" key="2">
    <source>
        <dbReference type="EMBL" id="KAK9103145.1"/>
    </source>
</evidence>
<comment type="caution">
    <text evidence="2">The sequence shown here is derived from an EMBL/GenBank/DDBJ whole genome shotgun (WGS) entry which is preliminary data.</text>
</comment>
<name>A0AAP0F3B1_9MAGN</name>
<keyword evidence="1" id="KW-0472">Membrane</keyword>
<accession>A0AAP0F3B1</accession>
<gene>
    <name evidence="2" type="ORF">Sjap_020399</name>
</gene>
<feature type="transmembrane region" description="Helical" evidence="1">
    <location>
        <begin position="43"/>
        <end position="65"/>
    </location>
</feature>
<evidence type="ECO:0000313" key="3">
    <source>
        <dbReference type="Proteomes" id="UP001417504"/>
    </source>
</evidence>
<keyword evidence="1" id="KW-0812">Transmembrane</keyword>
<protein>
    <submittedName>
        <fullName evidence="2">Uncharacterized protein</fullName>
    </submittedName>
</protein>
<proteinExistence type="predicted"/>
<keyword evidence="1" id="KW-1133">Transmembrane helix</keyword>